<dbReference type="EMBL" id="CP151506">
    <property type="protein sequence ID" value="WZN62764.1"/>
    <property type="molecule type" value="Genomic_DNA"/>
</dbReference>
<protein>
    <submittedName>
        <fullName evidence="1">Uncharacterized protein</fullName>
    </submittedName>
</protein>
<sequence>MVGKNDGSINAGLKEIIQIIQAVAQGSSVYYIMRECWLVVQLGTNSNFCRRCNATGRIVCNKCRGSGTLRRRPTAFSSMSDRVSTASTGKRDEFYKCPYSGPRGTFDIPPTADQLEDAGSYRVHLAEELEDIVKKAALCRVPSRPFKALAGTQTCPDCNGHVRVKTGLLNIANVFGGSVQNQSSFQFSME</sequence>
<dbReference type="AlphaFoldDB" id="A0AAX4PAJ0"/>
<name>A0AAX4PAJ0_9CHLO</name>
<accession>A0AAX4PAJ0</accession>
<evidence type="ECO:0000313" key="2">
    <source>
        <dbReference type="Proteomes" id="UP001472866"/>
    </source>
</evidence>
<proteinExistence type="predicted"/>
<gene>
    <name evidence="1" type="ORF">HKI87_06g43060</name>
</gene>
<dbReference type="Proteomes" id="UP001472866">
    <property type="component" value="Chromosome 06"/>
</dbReference>
<reference evidence="1 2" key="1">
    <citation type="submission" date="2024-03" db="EMBL/GenBank/DDBJ databases">
        <title>Complete genome sequence of the green alga Chloropicon roscoffensis RCC1871.</title>
        <authorList>
            <person name="Lemieux C."/>
            <person name="Pombert J.-F."/>
            <person name="Otis C."/>
            <person name="Turmel M."/>
        </authorList>
    </citation>
    <scope>NUCLEOTIDE SEQUENCE [LARGE SCALE GENOMIC DNA]</scope>
    <source>
        <strain evidence="1 2">RCC1871</strain>
    </source>
</reference>
<organism evidence="1 2">
    <name type="scientific">Chloropicon roscoffensis</name>
    <dbReference type="NCBI Taxonomy" id="1461544"/>
    <lineage>
        <taxon>Eukaryota</taxon>
        <taxon>Viridiplantae</taxon>
        <taxon>Chlorophyta</taxon>
        <taxon>Chloropicophyceae</taxon>
        <taxon>Chloropicales</taxon>
        <taxon>Chloropicaceae</taxon>
        <taxon>Chloropicon</taxon>
    </lineage>
</organism>
<keyword evidence="2" id="KW-1185">Reference proteome</keyword>
<evidence type="ECO:0000313" key="1">
    <source>
        <dbReference type="EMBL" id="WZN62764.1"/>
    </source>
</evidence>